<accession>A0A4R8LBH7</accession>
<name>A0A4R8LBH7_9BURK</name>
<evidence type="ECO:0008006" key="3">
    <source>
        <dbReference type="Google" id="ProtNLM"/>
    </source>
</evidence>
<gene>
    <name evidence="1" type="ORF">BX592_1264</name>
</gene>
<dbReference type="EMBL" id="SORE01000026">
    <property type="protein sequence ID" value="TDY40251.1"/>
    <property type="molecule type" value="Genomic_DNA"/>
</dbReference>
<dbReference type="InterPro" id="IPR011990">
    <property type="entry name" value="TPR-like_helical_dom_sf"/>
</dbReference>
<proteinExistence type="predicted"/>
<dbReference type="AlphaFoldDB" id="A0A4R8LBH7"/>
<sequence length="516" mass="58143">MNSVEKNLGQLRDLWMRHTQNEHIRVMVLRIADNADRMLDAFFALQSESGEWDTSDLFIRFDQPFDTGFSYSRVLGDALIEQYRQSFDDEDTEGNWPFNRVARYDSAAGFLLLLGAFARHHREQFRYVAAVLQPHPISASGAWETWLEAALQAPIPESIRLVIVDTQSDRRWQALADRFPDEVQVIEISMDMFDIMRETAMHAGGAAGSVGAYRQIMADLMVLLTRGSAHEVQERAGKAMQIARREQWLDQEAVLRLMIAGAQIKDADFDNAVVSYRDARDWAIRAKEKELPGAQNLVVQTWFGEGGACLAAGKMKDAARAYRSGAEQARCVPDPMLVVEGFRMAGFCFANARLPDAAKEHYVLAIRESVSIPVAQRAATTLPIVIQDLLRHYDARRVKELEACAGDYETDTAKILDMADKKALCLGAFPSARQVEAIEVAMDLQLEERYIACHKKRERLIAGGDERFREVVGTARELLHPRWNGLPEIRHPLDKTEAEIARLLENDDLDQTGAHG</sequence>
<organism evidence="1 2">
    <name type="scientific">Paraburkholderia rhizosphaerae</name>
    <dbReference type="NCBI Taxonomy" id="480658"/>
    <lineage>
        <taxon>Bacteria</taxon>
        <taxon>Pseudomonadati</taxon>
        <taxon>Pseudomonadota</taxon>
        <taxon>Betaproteobacteria</taxon>
        <taxon>Burkholderiales</taxon>
        <taxon>Burkholderiaceae</taxon>
        <taxon>Paraburkholderia</taxon>
    </lineage>
</organism>
<dbReference type="Proteomes" id="UP000295509">
    <property type="component" value="Unassembled WGS sequence"/>
</dbReference>
<protein>
    <recommendedName>
        <fullName evidence="3">Tetratricopeptide repeat protein</fullName>
    </recommendedName>
</protein>
<evidence type="ECO:0000313" key="2">
    <source>
        <dbReference type="Proteomes" id="UP000295509"/>
    </source>
</evidence>
<comment type="caution">
    <text evidence="1">The sequence shown here is derived from an EMBL/GenBank/DDBJ whole genome shotgun (WGS) entry which is preliminary data.</text>
</comment>
<evidence type="ECO:0000313" key="1">
    <source>
        <dbReference type="EMBL" id="TDY40251.1"/>
    </source>
</evidence>
<dbReference type="SUPFAM" id="SSF48452">
    <property type="entry name" value="TPR-like"/>
    <property type="match status" value="1"/>
</dbReference>
<reference evidence="1 2" key="1">
    <citation type="submission" date="2019-03" db="EMBL/GenBank/DDBJ databases">
        <title>Genomic Encyclopedia of Type Strains, Phase III (KMG-III): the genomes of soil and plant-associated and newly described type strains.</title>
        <authorList>
            <person name="Whitman W."/>
        </authorList>
    </citation>
    <scope>NUCLEOTIDE SEQUENCE [LARGE SCALE GENOMIC DNA]</scope>
    <source>
        <strain evidence="1 2">LMG 29544</strain>
    </source>
</reference>
<keyword evidence="2" id="KW-1185">Reference proteome</keyword>
<dbReference type="OrthoDB" id="6637938at2"/>
<dbReference type="RefSeq" id="WP_134196329.1">
    <property type="nucleotide sequence ID" value="NZ_JBHLUW010000031.1"/>
</dbReference>